<dbReference type="AlphaFoldDB" id="A0A7Z7IP56"/>
<name>A0A7Z7IP56_9MYCO</name>
<evidence type="ECO:0000313" key="1">
    <source>
        <dbReference type="EMBL" id="SOJ57219.1"/>
    </source>
</evidence>
<organism evidence="1 2">
    <name type="scientific">Mycobacterium simulans</name>
    <dbReference type="NCBI Taxonomy" id="627089"/>
    <lineage>
        <taxon>Bacteria</taxon>
        <taxon>Bacillati</taxon>
        <taxon>Actinomycetota</taxon>
        <taxon>Actinomycetes</taxon>
        <taxon>Mycobacteriales</taxon>
        <taxon>Mycobacteriaceae</taxon>
        <taxon>Mycobacterium</taxon>
    </lineage>
</organism>
<gene>
    <name evidence="1" type="ORF">MSIMFB_04696</name>
</gene>
<reference evidence="1 2" key="1">
    <citation type="submission" date="2017-10" db="EMBL/GenBank/DDBJ databases">
        <authorList>
            <consortium name="Urmite Genomes"/>
        </authorList>
    </citation>
    <scope>NUCLEOTIDE SEQUENCE [LARGE SCALE GENOMIC DNA]</scope>
    <source>
        <strain evidence="1 2">FB-527</strain>
    </source>
</reference>
<sequence>MHKTWGNIWEVAELAAPEFAVTVTLAPYSLEKTVRTSSPLRAVEQDDLGLCEVGGAASRRRLEICGYSV</sequence>
<comment type="caution">
    <text evidence="1">The sequence shown here is derived from an EMBL/GenBank/DDBJ whole genome shotgun (WGS) entry which is preliminary data.</text>
</comment>
<proteinExistence type="predicted"/>
<keyword evidence="2" id="KW-1185">Reference proteome</keyword>
<dbReference type="EMBL" id="OCTY01000002">
    <property type="protein sequence ID" value="SOJ57219.1"/>
    <property type="molecule type" value="Genomic_DNA"/>
</dbReference>
<dbReference type="Proteomes" id="UP000554965">
    <property type="component" value="Unassembled WGS sequence"/>
</dbReference>
<protein>
    <submittedName>
        <fullName evidence="1">Uncharacterized protein</fullName>
    </submittedName>
</protein>
<evidence type="ECO:0000313" key="2">
    <source>
        <dbReference type="Proteomes" id="UP000554965"/>
    </source>
</evidence>
<accession>A0A7Z7IP56</accession>